<dbReference type="KEGG" id="gtn:GTNG_1903"/>
<organism evidence="1 2">
    <name type="scientific">Geobacillus thermodenitrificans (strain NG80-2)</name>
    <dbReference type="NCBI Taxonomy" id="420246"/>
    <lineage>
        <taxon>Bacteria</taxon>
        <taxon>Bacillati</taxon>
        <taxon>Bacillota</taxon>
        <taxon>Bacilli</taxon>
        <taxon>Bacillales</taxon>
        <taxon>Anoxybacillaceae</taxon>
        <taxon>Geobacillus</taxon>
    </lineage>
</organism>
<dbReference type="EMBL" id="CP000557">
    <property type="protein sequence ID" value="ABO67261.1"/>
    <property type="molecule type" value="Genomic_DNA"/>
</dbReference>
<dbReference type="AlphaFoldDB" id="A4IPK7"/>
<dbReference type="Proteomes" id="UP000001578">
    <property type="component" value="Chromosome"/>
</dbReference>
<protein>
    <submittedName>
        <fullName evidence="1">Uncharacterized protein</fullName>
    </submittedName>
</protein>
<evidence type="ECO:0000313" key="2">
    <source>
        <dbReference type="Proteomes" id="UP000001578"/>
    </source>
</evidence>
<evidence type="ECO:0000313" key="1">
    <source>
        <dbReference type="EMBL" id="ABO67261.1"/>
    </source>
</evidence>
<sequence>MLMESHTWKTLADMNGPNWLKRCITVENDIWAYGEKEEKGGASTQIKTNRQRMVPLLGGQAS</sequence>
<accession>A4IPK7</accession>
<proteinExistence type="predicted"/>
<name>A4IPK7_GEOTN</name>
<dbReference type="HOGENOM" id="CLU_2897816_0_0_9"/>
<reference evidence="1 2" key="1">
    <citation type="journal article" date="2007" name="Proc. Natl. Acad. Sci. U.S.A.">
        <title>Genome and proteome of long-chain alkane degrading Geobacillus thermodenitrificans NG80-2 isolated from a deep-subsurface oil reservoir.</title>
        <authorList>
            <person name="Feng L."/>
            <person name="Wang W."/>
            <person name="Cheng J."/>
            <person name="Ren Y."/>
            <person name="Zhao G."/>
            <person name="Gao C."/>
            <person name="Tang Y."/>
            <person name="Liu X."/>
            <person name="Han W."/>
            <person name="Peng X."/>
            <person name="Liu R."/>
            <person name="Wang L."/>
        </authorList>
    </citation>
    <scope>NUCLEOTIDE SEQUENCE [LARGE SCALE GENOMIC DNA]</scope>
    <source>
        <strain evidence="1 2">NG80-2</strain>
    </source>
</reference>
<gene>
    <name evidence="1" type="ordered locus">GTNG_1903</name>
</gene>